<sequence length="210" mass="23414">MGVEWAYTLMIIPMKDEHLWKPINKPKLHPHEPIILPSRPKKVRKRELDEAPTRRKKSSQIKRITRAGQDQQDGQSAEDGATANDDAGTSRNIENTESAYVEPAATAEQGTCIGGVEKTAEFEQTSPQNSEFVNGHAEDEAWLDELILSTVVNIASQEEMPSFNIVATKEPIEQAINYQNIDVVSVMHMVITRAAAQILLLNFIDLTNPL</sequence>
<dbReference type="AlphaFoldDB" id="A0ABD3AFS8"/>
<gene>
    <name evidence="2" type="ORF">ACH5RR_008627</name>
</gene>
<proteinExistence type="predicted"/>
<dbReference type="Proteomes" id="UP001630127">
    <property type="component" value="Unassembled WGS sequence"/>
</dbReference>
<dbReference type="EMBL" id="JBJUIK010000004">
    <property type="protein sequence ID" value="KAL3529305.1"/>
    <property type="molecule type" value="Genomic_DNA"/>
</dbReference>
<accession>A0ABD3AFS8</accession>
<keyword evidence="3" id="KW-1185">Reference proteome</keyword>
<name>A0ABD3AFS8_9GENT</name>
<evidence type="ECO:0000313" key="2">
    <source>
        <dbReference type="EMBL" id="KAL3529305.1"/>
    </source>
</evidence>
<protein>
    <submittedName>
        <fullName evidence="2">Uncharacterized protein</fullName>
    </submittedName>
</protein>
<feature type="region of interest" description="Disordered" evidence="1">
    <location>
        <begin position="24"/>
        <end position="91"/>
    </location>
</feature>
<feature type="compositionally biased region" description="Basic residues" evidence="1">
    <location>
        <begin position="54"/>
        <end position="65"/>
    </location>
</feature>
<evidence type="ECO:0000256" key="1">
    <source>
        <dbReference type="SAM" id="MobiDB-lite"/>
    </source>
</evidence>
<organism evidence="2 3">
    <name type="scientific">Cinchona calisaya</name>
    <dbReference type="NCBI Taxonomy" id="153742"/>
    <lineage>
        <taxon>Eukaryota</taxon>
        <taxon>Viridiplantae</taxon>
        <taxon>Streptophyta</taxon>
        <taxon>Embryophyta</taxon>
        <taxon>Tracheophyta</taxon>
        <taxon>Spermatophyta</taxon>
        <taxon>Magnoliopsida</taxon>
        <taxon>eudicotyledons</taxon>
        <taxon>Gunneridae</taxon>
        <taxon>Pentapetalae</taxon>
        <taxon>asterids</taxon>
        <taxon>lamiids</taxon>
        <taxon>Gentianales</taxon>
        <taxon>Rubiaceae</taxon>
        <taxon>Cinchonoideae</taxon>
        <taxon>Cinchoneae</taxon>
        <taxon>Cinchona</taxon>
    </lineage>
</organism>
<evidence type="ECO:0000313" key="3">
    <source>
        <dbReference type="Proteomes" id="UP001630127"/>
    </source>
</evidence>
<comment type="caution">
    <text evidence="2">The sequence shown here is derived from an EMBL/GenBank/DDBJ whole genome shotgun (WGS) entry which is preliminary data.</text>
</comment>
<reference evidence="2 3" key="1">
    <citation type="submission" date="2024-11" db="EMBL/GenBank/DDBJ databases">
        <title>A near-complete genome assembly of Cinchona calisaya.</title>
        <authorList>
            <person name="Lian D.C."/>
            <person name="Zhao X.W."/>
            <person name="Wei L."/>
        </authorList>
    </citation>
    <scope>NUCLEOTIDE SEQUENCE [LARGE SCALE GENOMIC DNA]</scope>
    <source>
        <tissue evidence="2">Nenye</tissue>
    </source>
</reference>